<evidence type="ECO:0000256" key="2">
    <source>
        <dbReference type="SAM" id="SignalP"/>
    </source>
</evidence>
<reference evidence="3" key="1">
    <citation type="journal article" date="2011" name="PLoS ONE">
        <title>Differential Gene Expression at Coral Settlement and Metamorphosis - A Subtractive Hybridization Study.</title>
        <authorList>
            <person name="Hayward D.C."/>
            <person name="Hetherington S."/>
            <person name="Behm C.A."/>
            <person name="Grasso L.C."/>
            <person name="Foret S."/>
            <person name="Miller D.J."/>
            <person name="Ball E.E."/>
        </authorList>
    </citation>
    <scope>NUCLEOTIDE SEQUENCE</scope>
</reference>
<name>G8HT94_ACRMI</name>
<keyword evidence="2" id="KW-0732">Signal</keyword>
<dbReference type="EMBL" id="JN631073">
    <property type="protein sequence ID" value="AET09721.1"/>
    <property type="molecule type" value="mRNA"/>
</dbReference>
<dbReference type="AlphaFoldDB" id="G8HT94"/>
<protein>
    <submittedName>
        <fullName evidence="3">Uncharacterized protein</fullName>
    </submittedName>
</protein>
<feature type="signal peptide" evidence="2">
    <location>
        <begin position="1"/>
        <end position="16"/>
    </location>
</feature>
<organism evidence="3">
    <name type="scientific">Acropora millepora</name>
    <name type="common">Staghorn coral</name>
    <name type="synonym">Heteropora millepora</name>
    <dbReference type="NCBI Taxonomy" id="45264"/>
    <lineage>
        <taxon>Eukaryota</taxon>
        <taxon>Metazoa</taxon>
        <taxon>Cnidaria</taxon>
        <taxon>Anthozoa</taxon>
        <taxon>Hexacorallia</taxon>
        <taxon>Scleractinia</taxon>
        <taxon>Astrocoeniina</taxon>
        <taxon>Acroporidae</taxon>
        <taxon>Acropora</taxon>
    </lineage>
</organism>
<accession>G8HT94</accession>
<proteinExistence type="evidence at transcript level"/>
<sequence>MKALISILLCIWVVEANKSWFQLSDTVDELEALLQDTRSVAKPTRYSSAATYVRRENKYSAKLNDHLEDEGSGVNPTEEKSGGMFQLVNAAGSLMEVLSQLREEKENKSREYAAEFVLILASNSTDDDIRALFGKHLRLLHESCQSKLLHFTKQAHASDVFDAIDEDEVEVIPIVESIIEKVEKGEGRLLEEFAKAIKENGLQNNPRIKLIMSIGGLVADAACDFELDGFMKEIGKAAQQFIAKKPKEDESSLTTRVSKAKKGYMRLCQLVGHFVLKFTKEPLLKKLLGLIFHGGCNRAEAEPFFQTTYILKNAILLGDETAKLRHDDELRRQGVMNKIEELRKEGKHKKANILLAKFAFEMTKRGMLSGVHVKVWLGSKKDNKRPPQSKNLQADDKTVNTRAYDKLARTFRGTDS</sequence>
<evidence type="ECO:0000256" key="1">
    <source>
        <dbReference type="SAM" id="MobiDB-lite"/>
    </source>
</evidence>
<feature type="region of interest" description="Disordered" evidence="1">
    <location>
        <begin position="379"/>
        <end position="399"/>
    </location>
</feature>
<evidence type="ECO:0000313" key="3">
    <source>
        <dbReference type="EMBL" id="AET09721.1"/>
    </source>
</evidence>
<dbReference type="OrthoDB" id="5972401at2759"/>
<feature type="chain" id="PRO_5003510270" evidence="2">
    <location>
        <begin position="17"/>
        <end position="416"/>
    </location>
</feature>